<dbReference type="EMBL" id="BMAT01003672">
    <property type="protein sequence ID" value="GFR60396.1"/>
    <property type="molecule type" value="Genomic_DNA"/>
</dbReference>
<keyword evidence="2" id="KW-1185">Reference proteome</keyword>
<dbReference type="AlphaFoldDB" id="A0AAV4EJG8"/>
<dbReference type="Gene3D" id="6.10.250.3110">
    <property type="match status" value="1"/>
</dbReference>
<reference evidence="1 2" key="1">
    <citation type="journal article" date="2021" name="Elife">
        <title>Chloroplast acquisition without the gene transfer in kleptoplastic sea slugs, Plakobranchus ocellatus.</title>
        <authorList>
            <person name="Maeda T."/>
            <person name="Takahashi S."/>
            <person name="Yoshida T."/>
            <person name="Shimamura S."/>
            <person name="Takaki Y."/>
            <person name="Nagai Y."/>
            <person name="Toyoda A."/>
            <person name="Suzuki Y."/>
            <person name="Arimoto A."/>
            <person name="Ishii H."/>
            <person name="Satoh N."/>
            <person name="Nishiyama T."/>
            <person name="Hasebe M."/>
            <person name="Maruyama T."/>
            <person name="Minagawa J."/>
            <person name="Obokata J."/>
            <person name="Shigenobu S."/>
        </authorList>
    </citation>
    <scope>NUCLEOTIDE SEQUENCE [LARGE SCALE GENOMIC DNA]</scope>
</reference>
<proteinExistence type="predicted"/>
<protein>
    <submittedName>
        <fullName evidence="1">Membrane-bound O-acyltransferase domain-containing protein 2-like isoform X1</fullName>
    </submittedName>
</protein>
<name>A0AAV4EJG8_9GAST</name>
<evidence type="ECO:0000313" key="1">
    <source>
        <dbReference type="EMBL" id="GFR60396.1"/>
    </source>
</evidence>
<evidence type="ECO:0000313" key="2">
    <source>
        <dbReference type="Proteomes" id="UP000762676"/>
    </source>
</evidence>
<dbReference type="Proteomes" id="UP000762676">
    <property type="component" value="Unassembled WGS sequence"/>
</dbReference>
<comment type="caution">
    <text evidence="1">The sequence shown here is derived from an EMBL/GenBank/DDBJ whole genome shotgun (WGS) entry which is preliminary data.</text>
</comment>
<sequence length="137" mass="15771">MHGEVDRCDKEVDRCDKEADRCDKEVDRCDKEVDRCDKEADRCHEEVDRCDEEADRCDKEADRCDKEICLLSNRTASQPVTNYVTNPEAGPVCQYVRTWLGWLSWGRARRRQAVTGSIKSRCKTKVVTGEGPAFLRP</sequence>
<organism evidence="1 2">
    <name type="scientific">Elysia marginata</name>
    <dbReference type="NCBI Taxonomy" id="1093978"/>
    <lineage>
        <taxon>Eukaryota</taxon>
        <taxon>Metazoa</taxon>
        <taxon>Spiralia</taxon>
        <taxon>Lophotrochozoa</taxon>
        <taxon>Mollusca</taxon>
        <taxon>Gastropoda</taxon>
        <taxon>Heterobranchia</taxon>
        <taxon>Euthyneura</taxon>
        <taxon>Panpulmonata</taxon>
        <taxon>Sacoglossa</taxon>
        <taxon>Placobranchoidea</taxon>
        <taxon>Plakobranchidae</taxon>
        <taxon>Elysia</taxon>
    </lineage>
</organism>
<accession>A0AAV4EJG8</accession>
<gene>
    <name evidence="1" type="ORF">ElyMa_001821400</name>
</gene>